<protein>
    <recommendedName>
        <fullName evidence="2">ATP-grasp domain-containing protein</fullName>
    </recommendedName>
</protein>
<comment type="caution">
    <text evidence="3">The sequence shown here is derived from an EMBL/GenBank/DDBJ whole genome shotgun (WGS) entry which is preliminary data.</text>
</comment>
<dbReference type="Gene3D" id="3.30.470.20">
    <property type="entry name" value="ATP-grasp fold, B domain"/>
    <property type="match status" value="1"/>
</dbReference>
<dbReference type="GO" id="GO:0046872">
    <property type="term" value="F:metal ion binding"/>
    <property type="evidence" value="ECO:0007669"/>
    <property type="project" value="InterPro"/>
</dbReference>
<dbReference type="InterPro" id="IPR011761">
    <property type="entry name" value="ATP-grasp"/>
</dbReference>
<dbReference type="Gene3D" id="3.30.1490.20">
    <property type="entry name" value="ATP-grasp fold, A domain"/>
    <property type="match status" value="1"/>
</dbReference>
<accession>A0A1G2CBK8</accession>
<evidence type="ECO:0000256" key="1">
    <source>
        <dbReference type="PROSITE-ProRule" id="PRU00409"/>
    </source>
</evidence>
<keyword evidence="1" id="KW-0547">Nucleotide-binding</keyword>
<reference evidence="3 4" key="1">
    <citation type="journal article" date="2016" name="Nat. Commun.">
        <title>Thousands of microbial genomes shed light on interconnected biogeochemical processes in an aquifer system.</title>
        <authorList>
            <person name="Anantharaman K."/>
            <person name="Brown C.T."/>
            <person name="Hug L.A."/>
            <person name="Sharon I."/>
            <person name="Castelle C.J."/>
            <person name="Probst A.J."/>
            <person name="Thomas B.C."/>
            <person name="Singh A."/>
            <person name="Wilkins M.J."/>
            <person name="Karaoz U."/>
            <person name="Brodie E.L."/>
            <person name="Williams K.H."/>
            <person name="Hubbard S.S."/>
            <person name="Banfield J.F."/>
        </authorList>
    </citation>
    <scope>NUCLEOTIDE SEQUENCE [LARGE SCALE GENOMIC DNA]</scope>
</reference>
<dbReference type="InterPro" id="IPR013815">
    <property type="entry name" value="ATP_grasp_subdomain_1"/>
</dbReference>
<feature type="domain" description="ATP-grasp" evidence="2">
    <location>
        <begin position="144"/>
        <end position="396"/>
    </location>
</feature>
<keyword evidence="1" id="KW-0067">ATP-binding</keyword>
<dbReference type="PROSITE" id="PS50975">
    <property type="entry name" value="ATP_GRASP"/>
    <property type="match status" value="1"/>
</dbReference>
<sequence length="400" mass="44035">MAMKATCEECGMESVNHGLERFSLRVDSVFRKVFRPLDFAVNRIRPLFDAGIDAIFPVLAAGLVRFGLARRLDGPDARSSETAQALWAEAAARGIEMFEVRLFNLPRRSFVARHKGRTLAFEGLPRPARVQRSILWIDDKAEVKRRFQRAGFPVPNGRSVLSEKGALEVFSKLSKPVIVKPQEGSAGRHTAAHIENETELRAAYRSARLVAPSVVVEEELVGPVFRATLINGELAAVLQRDPPQVVGDGRSTVAELVARENKNPLRRGPVFAEIQLGSAAAKRELARQGLKPDSVPAAGHKVQFHFKVNWGVGGISYDVTPEIHPDNAKLFKSIGAYLGEDIVGIDFIIDDIRRSWEETPPCGVIECNSLPLIGNHHFPYKGEVRNVAGAVWDMVFPASA</sequence>
<organism evidence="3 4">
    <name type="scientific">Candidatus Liptonbacteria bacterium RIFCSPHIGHO2_01_FULL_57_28</name>
    <dbReference type="NCBI Taxonomy" id="1798647"/>
    <lineage>
        <taxon>Bacteria</taxon>
        <taxon>Candidatus Liptoniibacteriota</taxon>
    </lineage>
</organism>
<evidence type="ECO:0000313" key="4">
    <source>
        <dbReference type="Proteomes" id="UP000179059"/>
    </source>
</evidence>
<gene>
    <name evidence="3" type="ORF">A2855_00730</name>
</gene>
<dbReference type="AlphaFoldDB" id="A0A1G2CBK8"/>
<proteinExistence type="predicted"/>
<evidence type="ECO:0000259" key="2">
    <source>
        <dbReference type="PROSITE" id="PS50975"/>
    </source>
</evidence>
<dbReference type="GO" id="GO:0005524">
    <property type="term" value="F:ATP binding"/>
    <property type="evidence" value="ECO:0007669"/>
    <property type="project" value="UniProtKB-UniRule"/>
</dbReference>
<dbReference type="EMBL" id="MHKX01000002">
    <property type="protein sequence ID" value="OGY98793.1"/>
    <property type="molecule type" value="Genomic_DNA"/>
</dbReference>
<dbReference type="Proteomes" id="UP000179059">
    <property type="component" value="Unassembled WGS sequence"/>
</dbReference>
<dbReference type="SUPFAM" id="SSF56059">
    <property type="entry name" value="Glutathione synthetase ATP-binding domain-like"/>
    <property type="match status" value="1"/>
</dbReference>
<name>A0A1G2CBK8_9BACT</name>
<evidence type="ECO:0000313" key="3">
    <source>
        <dbReference type="EMBL" id="OGY98793.1"/>
    </source>
</evidence>
<dbReference type="STRING" id="1798647.A2855_00730"/>